<dbReference type="SMART" id="SM00429">
    <property type="entry name" value="IPT"/>
    <property type="match status" value="2"/>
</dbReference>
<organism evidence="6 7">
    <name type="scientific">Cafeteria roenbergensis</name>
    <name type="common">Marine flagellate</name>
    <dbReference type="NCBI Taxonomy" id="33653"/>
    <lineage>
        <taxon>Eukaryota</taxon>
        <taxon>Sar</taxon>
        <taxon>Stramenopiles</taxon>
        <taxon>Bigyra</taxon>
        <taxon>Opalozoa</taxon>
        <taxon>Bicosoecida</taxon>
        <taxon>Cafeteriaceae</taxon>
        <taxon>Cafeteria</taxon>
    </lineage>
</organism>
<feature type="domain" description="Cadherin" evidence="5">
    <location>
        <begin position="3042"/>
        <end position="3146"/>
    </location>
</feature>
<feature type="domain" description="Cadherin" evidence="5">
    <location>
        <begin position="3939"/>
        <end position="4053"/>
    </location>
</feature>
<protein>
    <recommendedName>
        <fullName evidence="5">Cadherin domain-containing protein</fullName>
    </recommendedName>
</protein>
<feature type="domain" description="Cadherin" evidence="5">
    <location>
        <begin position="2842"/>
        <end position="2940"/>
    </location>
</feature>
<dbReference type="PRINTS" id="PR00205">
    <property type="entry name" value="CADHERIN"/>
</dbReference>
<sequence>MAVTIRSRVTGGTRVVLTTLATDNSESPNDLLEAASPFVSDSVAPVALPWEHARTLSLAAQPGHVAGAAFNLLVGVPCNASNSPAGCGRIDWAAVAASTSARVTAQKPASFAGGEVSFATYTVVTPHTQTSFGHLGGVAYMGDWDGDGNGDIVVGATHISAHVTLSGGAFVVLLDEDGSWSQPGQWGAGTRSVLFTNGEGGFATDSFAANSYAGFGLAAGIDLDGNGVSDMVMCSSRMSSAGIAYAGAIRFVLLRRLNGLPWRASDTLFTAADMADSDRFPGKPTPYTPSERAFFGSGLGSAGDLDGDGVDDLLVRDQGSVFVLFLERSSRLVKDWHFLDFGAVPVAGQGNFARFRSSSDFFGDGNPDFVIPAPATSNNDGAVVIASLANGGRDVTHSTQIARGISGGPTAHPVGSYFGFGVAIVPDEDDDGLDEVLATVYSESSLYRIRLSADGTAKPGAHFMTPSSPATSGKVISSAGTSGCGLGVTSFPLNSRALRPQTVMTCYGPVGELLFYTPPPASAPVVSAALPINSEPAASSGTVSLSSNQVSFATYTVVTPHTQANFGHLGGVAYMGDWDGDGNGDIVVGATHISAHVTLSGGAFVVLLDEDGSWSQPGQWGAGTRSVLFTNGEGGFATDSFAANSYAGFGLAAGIDLDGNGVSDMVMCSSRMSSAGIAYAGAIRFVLLRRLNGLPWRASDTLFTAADMADSDRFPGKPTPYTPSERAFFGSGLGSAGDLDGDGVDDLLVRDRNSVFVLFLERSSRLTVMTCYGPVGELLLYTPPPASAPVVSAALPINSEPAASSGTVSLSSNQPTWLTVTASRVSPHRTRRARGHSSEADWARPATWDGDGVDDLLVRDQGSVFVLFLERSSRLVKDWHFLDFGAVPVAGQGNFARFRSSSDFFGDGNPDFVIPATATSNNDGAIVIASLANGGRDVTHSTQIARGISGGPTAHPVGSYFGFGVAIVPDEDDDGLDEVLATVYSESSLYRIRLSADGTAKPGAHFMTPSSPATSGKVISSAGTSGCGLGVTSFPLNSRALRPQTVMTCYGPVGELLLYVPPLLDQAAPVAVLPVKETILTNASIRRSVEFGDAHASFTTYQFSLPQSDPTNARPGGVEYMGDWDGDGNGDIIIGSTHITTGGARSGGAVMVLLERDGSWPHFGDWQPGSRNVVFANGQGGFQATSIPSGATAGIDFAAQIDLDNNGIDDFVVDLPLMSSAGVDWAGGLMFVLLRRVNGLPWCSSHQIFAASNMADTQRFPGKPKPYSVTSNSNFGIGLENAGDLDGDGVEDLLTRSQHAVFVLFLKRTGDFVKDWHQLECGNIDLPGQGGFARFSSESDFFGDGHPDFAISADFTGPGTLHKEGAFVVVSLADEGRTVAHHTRVSRGENGGPAKHGENTYFGRVLVSIPDQDGDGLQEVLVTSLYDDSFYRLHLNQDGTAKAGALYVSPSTPASTGRLDFGSSYDYCGFGMASFPVSRDSQGQTTIVTCYDPAGNVAWFSPGQSSAPPIKALWAPQWTPLLSSNLTSATATWPVTQWPEGDRQLTSNPAADPEAFSNVMVLNSPAWLLSRTDATAVTVKLMPRSLLPGLAGGIAWAVSSESSFFRLALSLSTPEAQEVWREAGGQPHKVGSFACNLGLVAATEGSRLATVRVVSRSNGTQEVFCGQEAIAAGQPSFSFNDATLSLGRNVGVWASSVGNVDFDDFSLSEDSTPVWRILGGNGPSDDWFTIGQCDGQLRIGTVDLDFEDKTRVFELRLGVSPNGDQTMEEVVIATIQVQDVNEAPMWRASQPEVRLSELSPVHEPLNGSRLADLVADGEGDFPRFMVTAGDPVGRFSVDSASSRLVLSAGLDFETRAVFSLQVRAVDGRDASLTSDATLRVVVLDENEPPVFTLVRSAIPEQTAFSSASDLILQTQPAAVDEDAGQTLTYSLDEASLQGAAFEVLDAQAPTIRVKPSEAGLLDHENQPVAQFKLTATDSGSPPRSTTATISVDVLNVNEPPSVTWPSGPLRVAENSAAGTVITVIEASDPEDAEASIVWDISDSELPGAFRVAAGSLEVQDGSLLDFETAPNSGRISVLIRATDTGAESVSQWVTVQVSDVNEPPVVVAGQTFIVAEDSSVGTIVGSIQIADPDASDNHSVVVLGDEASGNAFVVGGSPPQLLVKHTDAIDFEARTSHKVTVLVTDSKGLTGKGVVVVDIEDVDEGPSFALSRLTGTVRFDAPSGTVILDLGLTDADDGRDSNSTDVQVAIVSGDVDGDFAVSSAGILVVQKASGDLAPGTRNLVVRATDSESNQAECVVRINVVSSNHAPVAGPALRSVPENAAAGALVGQPLEAQDEDANQSLTFVIESGDPGKIFSLDSVSGQLKLTRGGTLDHEAFPSHELRVRVTDDAEWPMSAVFAVTVSVGDVNEAPAVAQGQTFHASEASPVGTVVGTVAASDPDANDTLQFTITGGATANMFAVDGTNGELRLQRLLNWEAVATHTLQIRVQDSGGLRDEASVTVLVEDANDAPVLGTVELSIAESAQPGAKLAQPVRASDEDAGSVLVYDFVETFPSQACWATTKDEPGTVQWSPHRLDVDWLPDARAFEVEVDTTRMVAITLGADGQVADGPFAGDGYTIWLDAGASSDTGSGISRCRIVDGTRTCVELVEPDLPQPTRRRLLQNQADPIVGSSGGVTGRRKVWVVVARMAATRGADASAAPMLLLVGPGELPFTNDVQADIYLEATDSDPIAVDRVGVWAMGEGTRFSGLCHPSSTPSALARFAIDPASGAVSYKPGAATLDFETNPEYGLLVRVRDDGDPVLEDVGTLLIHVTDANDPPVWVNADPTCGFPGQSFATCLTLPEGSAAGVAASGVLVPADPDASSQASVSLSFPPGSTAAARFELVANELRVRAGATFDHESEPVVTVRVVAIDHGSPPASVTGLVGVAITNVNEPPVWASAPSRSVREDASPGSRVGSPLLAVDPDSGDSIQYAIVAGGETAAFALDAQLPGQLVVAPGAALDAETTASYEVRVQATDGSGLSSVATVGVVVLDVNEAPTIEGARLAVAENSAEKTSVGAPLLASDPDRGQSLLFEVTGGASDRFGVDSCSGQVFVLEGAALDFETDHEFNITVRVTDSAAPQPLSATAVVAISILDANEPPALQSGQQFRVSEAAPIGTNASLPLAAADPDAHDVITFGIAQGNEQGIFSIDAGTGQLFVAKRGIDFESPSMSEFQVVVRVTDTLGLSSTGTVTITASNANEAPSLVYGIISMSENTPNTPLVAGSALGGLPLASDPEGDALMFNITGGQDTGYFTINSATGQLRLTALGAVAMDFETMPRFGLNITASDTGTPSLLTVAAVNVRLVDVNDPPVVPKQALPKLVAEGALPGQRVLNGTELGVFDVETPDSTALRFEIVSGNRAELWTMDAVGGNLNLAPSQDRPLDFESVARTYSLGIRVTDNGAPGGSKLSSTFTLAVTIEDVNEPPTVVLASDFFVLEGGLPGATVGALRCEDVDAGDTHTLSILAQDEVAGTSFSTPFQIDETTGVVSLNSDATAAQLAFNVQTQSTYTFTAQCMDADELVSAPKVVTVRVRDVNDPPSCGEGPTFFAGVSAATTVGSPLDSVCTDPDEGDSLRFTVAGNVSGASAFAIDPSSGQLRIADASGTGSGTVRDGAAWFALTVTATDRGGLFATVLVIVRMTDENSPPIFTAASAVPVFRVAEAAPNGFQIGLLEAKDEDFFFDKAVTVSYAVQPTGRSVGKPFPFVMVRQSASGSPGKGYLTLQYQGSGTTALDFEGLQTEFDVVITATDSGTPALSATHRAVIEVTDSPEPPSFDAVAQASPPVTDPATGLRAIDVSTLELVPIGTVVSVLHASDPDATSQGRLMWNVLSQSDMFAAHLRLDKYTGVLTTVADVNFEAIAGPVTATVELSDPTELTARAALRVTVVDVNESPETDAETPVTTSESVVPGDIVHMLQAQDPDWGARGTLRYELNASWPDAAWFRVDPLTGALSLGPARLDWEDDTHYEFGVTVWDRDPERPLSARTVVTISVTNASDVEVLSVEHGPAVIPCRVAWCLSNSSALVDMVPRPGLPAGTSSTGLFFSPLGGAVVRIVGTGFGFSARRLAEEGLELRDVEVHVTFGQTGTEFTAQDCSVTTAGTEIQCTTPPSWGGGHVWRVLVKRVGRTAIGDEAVSTMTTSAMPPRIADVTASTMQTSGGAVAVTIRGFGFGELNRPVSVTFGGEDGRRFSAQQCIVTDLEQSTVRCGAVPSGLGTNLRFVLSLAGLQSEAFASQVSYAPPVVLSVTVLRASDGTASSVGANETQQLLRTAGGDTIVVRGESLSDGSYSEGLVLTYGTGVDFHTATQCHVTVPHTELQCLSAPGVATGHTVALSVGGQAAPTASAFALSYLPPSIVAVTGVGAVASGTAGGEPMTIRGSDFGPSTTSLTRLAVHYGPPSGPRKYAAAACRYGSGHTELVCQAVPGTGKGHAITVSVAGQDSEPLPGAVSYALPVIAMYEGMGASASSTEGGQEVVVQGRNFGPLDHGAVDLVVYRQPGAIAAAEAEAGNSTDDGAMRPTDFATVDPAGALATDASATMAALDIGRVVFRAASCRVSVAHVRLTCLTVPGAGKGMQWAAVIDGQASTVPSTSYGRPVLQSVAGVPADGASTDGGEPVVLRGSNFGPSFGMADGRQLGFLAAVTYGPTRVEYEAKNCTLQSHSEIRCLTAAGVGRGYRWMVEVGGQFTDDYQATDEARAAGLVLDYAQPQLASIAPTGGPTEGGSVLRLVGSNLGVRDERVASAAGSLPALRVRFGNAYMALVSQTSRSPGGAHVVEAIVPESDGGTFDVAAELVSPDGAVLASNSLQFAYSSPRIDEQIYAIRASASTYELTAVGQNFGTAPRIVVDNVPAESCTLVVPHRQVKCIFAGRTGMVTVVTRSGQVSNAKPFEFLSPSFLQGDASTRPLLATKGGTTIRLVGLNWQTDASRINVTVDGRPCPILPLGSPRVVLEDAAENRFSLECQAPAGQGVGVAVVITRSGQPSLPDRGWAYAPPTVVSVLPSAGVATSGGRIVIHGSNFGAGGAVVLSGVDVVVESWSHTQIVALVGGGQGQALPLTVSVAQQDSSPVPFSFAPPVVLSKLPAIPTSGSTALDIVGANFGATPPTVELVRQLGAPQEERLSCVVQSFNHTNMRLAIPEGVGQGWSLVVRVGGQWSTGGADFSFEAPSVGTINYNTSMGLPTAGGTLLAVQGSSMGKTKAVLRIREASSTDPNGGIFVPANAQPSHGEAVFVLPEGQGESLEAWVEVDGLPSSPVPFSFDPPRIDRVVLPDTVPTEGTWRSREPVRHEVMSIMGSSFGVEATQLTEVRLLPAAAESSDNGRRLAHVTLAEFQAGVECPITVQPDPDQPGKFVEGESRKYGHSLIQAGIPEGYGKNLRLVVSVGGRLSAPMAFSYDEPKLTIIVPNVPAAATCPLEMAATGRCSEAASMVKGQTVRILGANFGETQPLAGELDVRIGGIPCSEQAWNRDGTLGGRPYLTCAVPWDTAGAKNVTAAVALQTAAPWMAEDRLFATACSPGAYGTDGEFCLQCPAGASCAGDSADPVALPGWFDVRPGILANDTDKEDDLLCPMERRDPTVRPHCFRPMPCEPKEACIGASLCATGYSGVRCSQCESGRYYRINGLCERCPDNPWLIVALFVVAALAACIAGYVLNQKSVNVGLLAVGVDYFQVLAIFARTRVRWPDFVKQIFVLLSAFNLNLELAAPECALPEFTYSLKWFMTMLLPLAAGVVLGLAFLVQAGYKHFVMHMRERSQLTSHADPLVAVLVVVGVFLYLILTRTTMDVFNCAPTDPPDGDNLYMSGMLDVVCFQSDTHLLLFPFAVAAAIGYVLGFPVFVAWFVRSNLYSIKYDQILRARAIPPSSKLMPREIKAFRARWHRLYYLYRPGKAYWLVVILARKFLVAVTALAFRSTPTYQLAACILVLFVAFTLQVRHTPYMSLGDHAGEVRAFMSATGRAGDRSRGAVQLAVRSDMDALERSFEVEARRSKGGKWTMADRALLRDSAARAAAATSALAEQLVDYNTVELVLLGCGILVNLTGIMFLSERFSESYGGYYQTEYDALAIIVAVVIFLSILFFLGTLLVEVVYVAAPATAVRLSGLCTSSKSRAKTLAAKGASEALGSKGKAAGGAERREAKAAAGGAAAPASRKSLSSVTKRAQGMQLLTNPALTPQPGKRIDSRDLPVEAPGVTQWQPIRASYELSERRVTELQDAITSLLASDRRASVSASLFDGRLNPADQEVHRLSIGSGDESPPPRRPRRSFAVALAGGEEMAFVAASASSAGSSKHGLGAGRDAEGDVSLMAPAQTGAAAQVEHVVGGRSRGSALREGARLIRSIPPPPVKMVIPPPPSSPPPPESPASAAEEAVGDAPEAGGNDDGAELEPLQAVYPGDVSSSGSSSDGAESPIDAKQVRMLLSPNE</sequence>
<dbReference type="InterPro" id="IPR002909">
    <property type="entry name" value="IPT_dom"/>
</dbReference>
<dbReference type="SMART" id="SM00112">
    <property type="entry name" value="CA"/>
    <property type="match status" value="20"/>
</dbReference>
<evidence type="ECO:0000256" key="3">
    <source>
        <dbReference type="SAM" id="MobiDB-lite"/>
    </source>
</evidence>
<feature type="domain" description="Cadherin" evidence="5">
    <location>
        <begin position="3696"/>
        <end position="3819"/>
    </location>
</feature>
<comment type="caution">
    <text evidence="6">The sequence shown here is derived from an EMBL/GenBank/DDBJ whole genome shotgun (WGS) entry which is preliminary data.</text>
</comment>
<feature type="transmembrane region" description="Helical" evidence="4">
    <location>
        <begin position="5856"/>
        <end position="5880"/>
    </location>
</feature>
<feature type="domain" description="Cadherin" evidence="5">
    <location>
        <begin position="1898"/>
        <end position="2002"/>
    </location>
</feature>
<dbReference type="InterPro" id="IPR013519">
    <property type="entry name" value="Int_alpha_beta-p"/>
</dbReference>
<evidence type="ECO:0000256" key="4">
    <source>
        <dbReference type="SAM" id="Phobius"/>
    </source>
</evidence>
<feature type="transmembrane region" description="Helical" evidence="4">
    <location>
        <begin position="5758"/>
        <end position="5778"/>
    </location>
</feature>
<dbReference type="GO" id="GO:0005509">
    <property type="term" value="F:calcium ion binding"/>
    <property type="evidence" value="ECO:0007669"/>
    <property type="project" value="InterPro"/>
</dbReference>
<feature type="domain" description="Cadherin" evidence="5">
    <location>
        <begin position="3611"/>
        <end position="3693"/>
    </location>
</feature>
<feature type="domain" description="Cadherin" evidence="5">
    <location>
        <begin position="2947"/>
        <end position="3043"/>
    </location>
</feature>
<feature type="domain" description="Cadherin" evidence="5">
    <location>
        <begin position="1787"/>
        <end position="1891"/>
    </location>
</feature>
<proteinExistence type="predicted"/>
<dbReference type="PANTHER" id="PTHR24026">
    <property type="entry name" value="FAT ATYPICAL CADHERIN-RELATED"/>
    <property type="match status" value="1"/>
</dbReference>
<keyword evidence="4" id="KW-0472">Membrane</keyword>
<feature type="region of interest" description="Disordered" evidence="3">
    <location>
        <begin position="6350"/>
        <end position="6458"/>
    </location>
</feature>
<dbReference type="Gene3D" id="2.60.40.60">
    <property type="entry name" value="Cadherins"/>
    <property type="match status" value="19"/>
</dbReference>
<evidence type="ECO:0000313" key="6">
    <source>
        <dbReference type="EMBL" id="KAA0163172.1"/>
    </source>
</evidence>
<feature type="domain" description="Cadherin" evidence="5">
    <location>
        <begin position="3254"/>
        <end position="3358"/>
    </location>
</feature>
<dbReference type="InterPro" id="IPR015919">
    <property type="entry name" value="Cadherin-like_sf"/>
</dbReference>
<dbReference type="GO" id="GO:0007156">
    <property type="term" value="P:homophilic cell adhesion via plasma membrane adhesion molecules"/>
    <property type="evidence" value="ECO:0007669"/>
    <property type="project" value="InterPro"/>
</dbReference>
<feature type="domain" description="Cadherin" evidence="5">
    <location>
        <begin position="2114"/>
        <end position="2208"/>
    </location>
</feature>
<feature type="transmembrane region" description="Helical" evidence="4">
    <location>
        <begin position="5799"/>
        <end position="5817"/>
    </location>
</feature>
<evidence type="ECO:0000313" key="7">
    <source>
        <dbReference type="Proteomes" id="UP000324907"/>
    </source>
</evidence>
<dbReference type="InterPro" id="IPR014756">
    <property type="entry name" value="Ig_E-set"/>
</dbReference>
<feature type="domain" description="Cadherin" evidence="5">
    <location>
        <begin position="2415"/>
        <end position="2514"/>
    </location>
</feature>
<dbReference type="CDD" id="cd11304">
    <property type="entry name" value="Cadherin_repeat"/>
    <property type="match status" value="19"/>
</dbReference>
<feature type="transmembrane region" description="Helical" evidence="4">
    <location>
        <begin position="5954"/>
        <end position="5971"/>
    </location>
</feature>
<evidence type="ECO:0000259" key="5">
    <source>
        <dbReference type="PROSITE" id="PS50268"/>
    </source>
</evidence>
<feature type="compositionally biased region" description="Pro residues" evidence="3">
    <location>
        <begin position="6375"/>
        <end position="6396"/>
    </location>
</feature>
<feature type="domain" description="Cadherin" evidence="5">
    <location>
        <begin position="3481"/>
        <end position="3592"/>
    </location>
</feature>
<evidence type="ECO:0000256" key="2">
    <source>
        <dbReference type="ARBA" id="ARBA00022989"/>
    </source>
</evidence>
<feature type="transmembrane region" description="Helical" evidence="4">
    <location>
        <begin position="5699"/>
        <end position="5716"/>
    </location>
</feature>
<feature type="domain" description="Cadherin" evidence="5">
    <location>
        <begin position="1692"/>
        <end position="1793"/>
    </location>
</feature>
<dbReference type="PANTHER" id="PTHR24026:SF126">
    <property type="entry name" value="PROTOCADHERIN FAT 4"/>
    <property type="match status" value="1"/>
</dbReference>
<dbReference type="InterPro" id="IPR013783">
    <property type="entry name" value="Ig-like_fold"/>
</dbReference>
<feature type="region of interest" description="Disordered" evidence="3">
    <location>
        <begin position="2941"/>
        <end position="2964"/>
    </location>
</feature>
<accession>A0A5A8DC62</accession>
<feature type="transmembrane region" description="Helical" evidence="4">
    <location>
        <begin position="5672"/>
        <end position="5692"/>
    </location>
</feature>
<dbReference type="GO" id="GO:0005886">
    <property type="term" value="C:plasma membrane"/>
    <property type="evidence" value="ECO:0007669"/>
    <property type="project" value="UniProtKB-SubCell"/>
</dbReference>
<dbReference type="SUPFAM" id="SSF81296">
    <property type="entry name" value="E set domains"/>
    <property type="match status" value="1"/>
</dbReference>
<dbReference type="CDD" id="cd00603">
    <property type="entry name" value="IPT_PCSR"/>
    <property type="match status" value="1"/>
</dbReference>
<dbReference type="Gene3D" id="2.60.40.10">
    <property type="entry name" value="Immunoglobulins"/>
    <property type="match status" value="3"/>
</dbReference>
<evidence type="ECO:0000256" key="1">
    <source>
        <dbReference type="ARBA" id="ARBA00022692"/>
    </source>
</evidence>
<dbReference type="Pfam" id="PF00028">
    <property type="entry name" value="Cadherin"/>
    <property type="match status" value="7"/>
</dbReference>
<feature type="transmembrane region" description="Helical" evidence="4">
    <location>
        <begin position="5928"/>
        <end position="5948"/>
    </location>
</feature>
<feature type="domain" description="Cadherin" evidence="5">
    <location>
        <begin position="3845"/>
        <end position="3946"/>
    </location>
</feature>
<keyword evidence="1 4" id="KW-0812">Transmembrane</keyword>
<feature type="domain" description="Cadherin" evidence="5">
    <location>
        <begin position="3367"/>
        <end position="3473"/>
    </location>
</feature>
<reference evidence="6 7" key="1">
    <citation type="submission" date="2019-07" db="EMBL/GenBank/DDBJ databases">
        <title>Genomes of Cafeteria roenbergensis.</title>
        <authorList>
            <person name="Fischer M.G."/>
            <person name="Hackl T."/>
            <person name="Roman M."/>
        </authorList>
    </citation>
    <scope>NUCLEOTIDE SEQUENCE [LARGE SCALE GENOMIC DNA]</scope>
    <source>
        <strain evidence="6 7">RCC970-E3</strain>
    </source>
</reference>
<dbReference type="PROSITE" id="PS50268">
    <property type="entry name" value="CADHERIN_2"/>
    <property type="match status" value="20"/>
</dbReference>
<dbReference type="Pfam" id="PF01833">
    <property type="entry name" value="TIG"/>
    <property type="match status" value="2"/>
</dbReference>
<feature type="domain" description="Cadherin" evidence="5">
    <location>
        <begin position="3146"/>
        <end position="3249"/>
    </location>
</feature>
<feature type="region of interest" description="Disordered" evidence="3">
    <location>
        <begin position="6201"/>
        <end position="6224"/>
    </location>
</feature>
<dbReference type="SMART" id="SM00191">
    <property type="entry name" value="Int_alpha"/>
    <property type="match status" value="10"/>
</dbReference>
<feature type="domain" description="Cadherin" evidence="5">
    <location>
        <begin position="2318"/>
        <end position="2415"/>
    </location>
</feature>
<feature type="compositionally biased region" description="Low complexity" evidence="3">
    <location>
        <begin position="6429"/>
        <end position="6440"/>
    </location>
</feature>
<dbReference type="InterPro" id="IPR028994">
    <property type="entry name" value="Integrin_alpha_N"/>
</dbReference>
<feature type="domain" description="Cadherin" evidence="5">
    <location>
        <begin position="2724"/>
        <end position="2823"/>
    </location>
</feature>
<dbReference type="InterPro" id="IPR002126">
    <property type="entry name" value="Cadherin-like_dom"/>
</dbReference>
<dbReference type="Proteomes" id="UP000324907">
    <property type="component" value="Unassembled WGS sequence"/>
</dbReference>
<keyword evidence="2 4" id="KW-1133">Transmembrane helix</keyword>
<feature type="domain" description="Cadherin" evidence="5">
    <location>
        <begin position="2003"/>
        <end position="2106"/>
    </location>
</feature>
<feature type="domain" description="Cadherin" evidence="5">
    <location>
        <begin position="2209"/>
        <end position="2316"/>
    </location>
</feature>
<dbReference type="EMBL" id="VLTL01000071">
    <property type="protein sequence ID" value="KAA0163172.1"/>
    <property type="molecule type" value="Genomic_DNA"/>
</dbReference>
<name>A0A5A8DC62_CAFRO</name>
<gene>
    <name evidence="6" type="ORF">FNF28_04397</name>
</gene>
<feature type="transmembrane region" description="Helical" evidence="4">
    <location>
        <begin position="6103"/>
        <end position="6129"/>
    </location>
</feature>
<dbReference type="SUPFAM" id="SSF69318">
    <property type="entry name" value="Integrin alpha N-terminal domain"/>
    <property type="match status" value="3"/>
</dbReference>
<feature type="transmembrane region" description="Helical" evidence="4">
    <location>
        <begin position="6065"/>
        <end position="6083"/>
    </location>
</feature>
<dbReference type="SUPFAM" id="SSF49313">
    <property type="entry name" value="Cadherin-like"/>
    <property type="match status" value="19"/>
</dbReference>
<dbReference type="Gene3D" id="2.130.10.130">
    <property type="entry name" value="Integrin alpha, N-terminal"/>
    <property type="match status" value="6"/>
</dbReference>